<dbReference type="SFLD" id="SFLDS00001">
    <property type="entry name" value="Enolase"/>
    <property type="match status" value="1"/>
</dbReference>
<dbReference type="HAMAP" id="MF_01933">
    <property type="entry name" value="MenC_2"/>
    <property type="match status" value="1"/>
</dbReference>
<feature type="domain" description="Mandelate racemase/muconate lactonizing enzyme C-terminal" evidence="8">
    <location>
        <begin position="142"/>
        <end position="235"/>
    </location>
</feature>
<dbReference type="InterPro" id="IPR013341">
    <property type="entry name" value="Mandelate_racemase_N_dom"/>
</dbReference>
<dbReference type="GO" id="GO:0000287">
    <property type="term" value="F:magnesium ion binding"/>
    <property type="evidence" value="ECO:0007669"/>
    <property type="project" value="UniProtKB-UniRule"/>
</dbReference>
<dbReference type="GO" id="GO:0016854">
    <property type="term" value="F:racemase and epimerase activity"/>
    <property type="evidence" value="ECO:0007669"/>
    <property type="project" value="UniProtKB-ARBA"/>
</dbReference>
<dbReference type="AlphaFoldDB" id="A0A5S5CK94"/>
<accession>A0A5S5CK94</accession>
<keyword evidence="3 7" id="KW-0479">Metal-binding</keyword>
<evidence type="ECO:0000256" key="2">
    <source>
        <dbReference type="ARBA" id="ARBA00022428"/>
    </source>
</evidence>
<evidence type="ECO:0000256" key="4">
    <source>
        <dbReference type="ARBA" id="ARBA00022842"/>
    </source>
</evidence>
<evidence type="ECO:0000256" key="7">
    <source>
        <dbReference type="HAMAP-Rule" id="MF_01933"/>
    </source>
</evidence>
<name>A0A5S5CK94_9BACL</name>
<evidence type="ECO:0000256" key="3">
    <source>
        <dbReference type="ARBA" id="ARBA00022723"/>
    </source>
</evidence>
<dbReference type="Pfam" id="PF13378">
    <property type="entry name" value="MR_MLE_C"/>
    <property type="match status" value="1"/>
</dbReference>
<feature type="active site" description="Proton acceptor" evidence="7">
    <location>
        <position position="263"/>
    </location>
</feature>
<dbReference type="UniPathway" id="UPA00079"/>
<dbReference type="EMBL" id="VNHS01000001">
    <property type="protein sequence ID" value="TYP79413.1"/>
    <property type="molecule type" value="Genomic_DNA"/>
</dbReference>
<dbReference type="Gene3D" id="3.30.390.10">
    <property type="entry name" value="Enolase-like, N-terminal domain"/>
    <property type="match status" value="1"/>
</dbReference>
<dbReference type="Pfam" id="PF02746">
    <property type="entry name" value="MR_MLE_N"/>
    <property type="match status" value="1"/>
</dbReference>
<feature type="binding site" evidence="7">
    <location>
        <position position="189"/>
    </location>
    <ligand>
        <name>Mg(2+)</name>
        <dbReference type="ChEBI" id="CHEBI:18420"/>
    </ligand>
</feature>
<dbReference type="Gene3D" id="3.20.20.120">
    <property type="entry name" value="Enolase-like C-terminal domain"/>
    <property type="match status" value="1"/>
</dbReference>
<dbReference type="SMART" id="SM00922">
    <property type="entry name" value="MR_MLE"/>
    <property type="match status" value="1"/>
</dbReference>
<comment type="pathway">
    <text evidence="7">Quinol/quinone metabolism; menaquinone biosynthesis.</text>
</comment>
<comment type="function">
    <text evidence="7">Converts 2-succinyl-6-hydroxy-2,4-cyclohexadiene-1-carboxylate (SHCHC) to 2-succinylbenzoate (OSB).</text>
</comment>
<dbReference type="PANTHER" id="PTHR48073:SF5">
    <property type="entry name" value="O-SUCCINYLBENZOATE SYNTHASE"/>
    <property type="match status" value="1"/>
</dbReference>
<evidence type="ECO:0000259" key="8">
    <source>
        <dbReference type="SMART" id="SM00922"/>
    </source>
</evidence>
<dbReference type="CDD" id="cd03317">
    <property type="entry name" value="NAAAR"/>
    <property type="match status" value="1"/>
</dbReference>
<dbReference type="SFLD" id="SFLDG00180">
    <property type="entry name" value="muconate_cycloisomerase"/>
    <property type="match status" value="1"/>
</dbReference>
<evidence type="ECO:0000256" key="1">
    <source>
        <dbReference type="ARBA" id="ARBA00001968"/>
    </source>
</evidence>
<dbReference type="InterPro" id="IPR029065">
    <property type="entry name" value="Enolase_C-like"/>
</dbReference>
<dbReference type="OrthoDB" id="9774531at2"/>
<dbReference type="SUPFAM" id="SSF51604">
    <property type="entry name" value="Enolase C-terminal domain-like"/>
    <property type="match status" value="1"/>
</dbReference>
<dbReference type="Proteomes" id="UP000323257">
    <property type="component" value="Unassembled WGS sequence"/>
</dbReference>
<evidence type="ECO:0000313" key="9">
    <source>
        <dbReference type="EMBL" id="TYP79413.1"/>
    </source>
</evidence>
<dbReference type="InterPro" id="IPR010197">
    <property type="entry name" value="OSBS/NAAAR"/>
</dbReference>
<dbReference type="EC" id="4.2.1.113" evidence="6 7"/>
<gene>
    <name evidence="7" type="primary">menC</name>
    <name evidence="9" type="ORF">BCM02_101531</name>
</gene>
<dbReference type="InterPro" id="IPR029017">
    <property type="entry name" value="Enolase-like_N"/>
</dbReference>
<organism evidence="9 10">
    <name type="scientific">Paenibacillus methanolicus</name>
    <dbReference type="NCBI Taxonomy" id="582686"/>
    <lineage>
        <taxon>Bacteria</taxon>
        <taxon>Bacillati</taxon>
        <taxon>Bacillota</taxon>
        <taxon>Bacilli</taxon>
        <taxon>Bacillales</taxon>
        <taxon>Paenibacillaceae</taxon>
        <taxon>Paenibacillus</taxon>
    </lineage>
</organism>
<comment type="cofactor">
    <cofactor evidence="1 7">
        <name>a divalent metal cation</name>
        <dbReference type="ChEBI" id="CHEBI:60240"/>
    </cofactor>
</comment>
<sequence length="370" mass="41172">MRIDKIEMRQIQVPLKDPFETSFGRMDRKDCVIISVHSGGIVGYGESTAFSHPFYNEETTGTIWYMLEHFLIPALLGKEVASPEEVSGLFASVRRNHMAIAAIETAVWDLYAKQNGIPLSQALGGEKQEIEVGVSIGIEPTVDLVVQNVERFVEQGYKRMKVKIKPGFDVRLVEAIRKRFGDELPLMVDANSAYTLQDLPTLKELDHYNLMMIEQPLAHNDIIEHASLQRELRTAVCLDESIHTIADARHAIELGSCRIMNIKLGRVGGLTNAKKIHDLCQLHGIPVWCGGMLELGIGRLHNIALSSLTNFVIPGDVSASKRFWEQDIVLPGIEMIRPGILAVPTNVGIGHEVGEQSLERLTVRKLTRVG</sequence>
<feature type="binding site" evidence="7">
    <location>
        <position position="214"/>
    </location>
    <ligand>
        <name>Mg(2+)</name>
        <dbReference type="ChEBI" id="CHEBI:18420"/>
    </ligand>
</feature>
<dbReference type="RefSeq" id="WP_148927475.1">
    <property type="nucleotide sequence ID" value="NZ_VNHS01000001.1"/>
</dbReference>
<evidence type="ECO:0000256" key="6">
    <source>
        <dbReference type="ARBA" id="ARBA00029491"/>
    </source>
</evidence>
<dbReference type="PANTHER" id="PTHR48073">
    <property type="entry name" value="O-SUCCINYLBENZOATE SYNTHASE-RELATED"/>
    <property type="match status" value="1"/>
</dbReference>
<keyword evidence="5 7" id="KW-0456">Lyase</keyword>
<keyword evidence="2 7" id="KW-0474">Menaquinone biosynthesis</keyword>
<comment type="caution">
    <text evidence="9">The sequence shown here is derived from an EMBL/GenBank/DDBJ whole genome shotgun (WGS) entry which is preliminary data.</text>
</comment>
<comment type="similarity">
    <text evidence="7">Belongs to the mandelate racemase/muconate lactonizing enzyme family. MenC type 2 subfamily.</text>
</comment>
<dbReference type="NCBIfam" id="TIGR01928">
    <property type="entry name" value="menC_lowGC_arch"/>
    <property type="match status" value="1"/>
</dbReference>
<protein>
    <recommendedName>
        <fullName evidence="6 7">o-succinylbenzoate synthase</fullName>
        <shortName evidence="7">OSB synthase</shortName>
        <shortName evidence="7">OSBS</shortName>
        <ecNumber evidence="6 7">4.2.1.113</ecNumber>
    </recommendedName>
    <alternativeName>
        <fullName evidence="7">4-(2'-carboxyphenyl)-4-oxybutyric acid synthase</fullName>
    </alternativeName>
    <alternativeName>
        <fullName evidence="7">o-succinylbenzoic acid synthase</fullName>
    </alternativeName>
</protein>
<keyword evidence="4 7" id="KW-0460">Magnesium</keyword>
<keyword evidence="10" id="KW-1185">Reference proteome</keyword>
<comment type="pathway">
    <text evidence="7">Quinol/quinone metabolism; 1,4-dihydroxy-2-naphthoate biosynthesis; 1,4-dihydroxy-2-naphthoate from chorismate: step 4/7.</text>
</comment>
<evidence type="ECO:0000313" key="10">
    <source>
        <dbReference type="Proteomes" id="UP000323257"/>
    </source>
</evidence>
<feature type="active site" description="Proton donor" evidence="7">
    <location>
        <position position="163"/>
    </location>
</feature>
<dbReference type="InterPro" id="IPR047585">
    <property type="entry name" value="MenC"/>
</dbReference>
<dbReference type="SUPFAM" id="SSF54826">
    <property type="entry name" value="Enolase N-terminal domain-like"/>
    <property type="match status" value="1"/>
</dbReference>
<feature type="binding site" evidence="7">
    <location>
        <position position="239"/>
    </location>
    <ligand>
        <name>Mg(2+)</name>
        <dbReference type="ChEBI" id="CHEBI:18420"/>
    </ligand>
</feature>
<dbReference type="InterPro" id="IPR013342">
    <property type="entry name" value="Mandelate_racemase_C"/>
</dbReference>
<reference evidence="9 10" key="1">
    <citation type="submission" date="2019-07" db="EMBL/GenBank/DDBJ databases">
        <title>Genomic Encyclopedia of Type Strains, Phase III (KMG-III): the genomes of soil and plant-associated and newly described type strains.</title>
        <authorList>
            <person name="Whitman W."/>
        </authorList>
    </citation>
    <scope>NUCLEOTIDE SEQUENCE [LARGE SCALE GENOMIC DNA]</scope>
    <source>
        <strain evidence="9 10">BL24</strain>
    </source>
</reference>
<dbReference type="UniPathway" id="UPA01057">
    <property type="reaction ID" value="UER00165"/>
</dbReference>
<comment type="catalytic activity">
    <reaction evidence="7">
        <text>(1R,6R)-6-hydroxy-2-succinyl-cyclohexa-2,4-diene-1-carboxylate = 2-succinylbenzoate + H2O</text>
        <dbReference type="Rhea" id="RHEA:10196"/>
        <dbReference type="ChEBI" id="CHEBI:15377"/>
        <dbReference type="ChEBI" id="CHEBI:18325"/>
        <dbReference type="ChEBI" id="CHEBI:58689"/>
        <dbReference type="EC" id="4.2.1.113"/>
    </reaction>
</comment>
<dbReference type="InterPro" id="IPR036849">
    <property type="entry name" value="Enolase-like_C_sf"/>
</dbReference>
<dbReference type="GO" id="GO:0043748">
    <property type="term" value="F:O-succinylbenzoate synthase activity"/>
    <property type="evidence" value="ECO:0007669"/>
    <property type="project" value="UniProtKB-EC"/>
</dbReference>
<proteinExistence type="inferred from homology"/>
<dbReference type="SFLD" id="SFLDF00009">
    <property type="entry name" value="o-succinylbenzoate_synthase"/>
    <property type="match status" value="1"/>
</dbReference>
<dbReference type="GO" id="GO:0009234">
    <property type="term" value="P:menaquinone biosynthetic process"/>
    <property type="evidence" value="ECO:0007669"/>
    <property type="project" value="UniProtKB-UniRule"/>
</dbReference>
<evidence type="ECO:0000256" key="5">
    <source>
        <dbReference type="ARBA" id="ARBA00023239"/>
    </source>
</evidence>